<dbReference type="Pfam" id="PF13377">
    <property type="entry name" value="Peripla_BP_3"/>
    <property type="match status" value="1"/>
</dbReference>
<dbReference type="EMBL" id="CP121194">
    <property type="protein sequence ID" value="XBH10547.1"/>
    <property type="molecule type" value="Genomic_DNA"/>
</dbReference>
<evidence type="ECO:0000256" key="2">
    <source>
        <dbReference type="ARBA" id="ARBA00023125"/>
    </source>
</evidence>
<name>A0AAU7D079_9BACT</name>
<evidence type="ECO:0000256" key="3">
    <source>
        <dbReference type="ARBA" id="ARBA00023163"/>
    </source>
</evidence>
<dbReference type="RefSeq" id="WP_373695292.1">
    <property type="nucleotide sequence ID" value="NZ_CP121194.1"/>
</dbReference>
<evidence type="ECO:0000259" key="4">
    <source>
        <dbReference type="Pfam" id="PF13377"/>
    </source>
</evidence>
<dbReference type="AlphaFoldDB" id="A0AAU7D079"/>
<organism evidence="5">
    <name type="scientific">Edaphobacter paludis</name>
    <dbReference type="NCBI Taxonomy" id="3035702"/>
    <lineage>
        <taxon>Bacteria</taxon>
        <taxon>Pseudomonadati</taxon>
        <taxon>Acidobacteriota</taxon>
        <taxon>Terriglobia</taxon>
        <taxon>Terriglobales</taxon>
        <taxon>Acidobacteriaceae</taxon>
        <taxon>Edaphobacter</taxon>
    </lineage>
</organism>
<dbReference type="GO" id="GO:0000976">
    <property type="term" value="F:transcription cis-regulatory region binding"/>
    <property type="evidence" value="ECO:0007669"/>
    <property type="project" value="TreeGrafter"/>
</dbReference>
<proteinExistence type="predicted"/>
<keyword evidence="2" id="KW-0238">DNA-binding</keyword>
<dbReference type="InterPro" id="IPR046335">
    <property type="entry name" value="LacI/GalR-like_sensor"/>
</dbReference>
<dbReference type="KEGG" id="epl:P4G45_02135"/>
<dbReference type="SUPFAM" id="SSF53822">
    <property type="entry name" value="Periplasmic binding protein-like I"/>
    <property type="match status" value="1"/>
</dbReference>
<dbReference type="InterPro" id="IPR028082">
    <property type="entry name" value="Peripla_BP_I"/>
</dbReference>
<keyword evidence="3" id="KW-0804">Transcription</keyword>
<protein>
    <submittedName>
        <fullName evidence="5">Substrate-binding domain-containing protein</fullName>
    </submittedName>
</protein>
<gene>
    <name evidence="5" type="ORF">P4G45_02135</name>
</gene>
<feature type="domain" description="Transcriptional regulator LacI/GalR-like sensor" evidence="4">
    <location>
        <begin position="2"/>
        <end position="92"/>
    </location>
</feature>
<dbReference type="PANTHER" id="PTHR30146:SF109">
    <property type="entry name" value="HTH-TYPE TRANSCRIPTIONAL REGULATOR GALS"/>
    <property type="match status" value="1"/>
</dbReference>
<dbReference type="PANTHER" id="PTHR30146">
    <property type="entry name" value="LACI-RELATED TRANSCRIPTIONAL REPRESSOR"/>
    <property type="match status" value="1"/>
</dbReference>
<reference evidence="5" key="1">
    <citation type="submission" date="2023-03" db="EMBL/GenBank/DDBJ databases">
        <title>Edaphobacter sp.</title>
        <authorList>
            <person name="Huber K.J."/>
            <person name="Papendorf J."/>
            <person name="Pilke C."/>
            <person name="Bunk B."/>
            <person name="Sproeer C."/>
            <person name="Pester M."/>
        </authorList>
    </citation>
    <scope>NUCLEOTIDE SEQUENCE</scope>
    <source>
        <strain evidence="5">DSM 109919</strain>
    </source>
</reference>
<dbReference type="GO" id="GO:0003700">
    <property type="term" value="F:DNA-binding transcription factor activity"/>
    <property type="evidence" value="ECO:0007669"/>
    <property type="project" value="TreeGrafter"/>
</dbReference>
<evidence type="ECO:0000313" key="5">
    <source>
        <dbReference type="EMBL" id="XBH10547.1"/>
    </source>
</evidence>
<evidence type="ECO:0000256" key="1">
    <source>
        <dbReference type="ARBA" id="ARBA00023015"/>
    </source>
</evidence>
<keyword evidence="1" id="KW-0805">Transcription regulation</keyword>
<accession>A0AAU7D079</accession>
<dbReference type="Gene3D" id="3.40.50.2300">
    <property type="match status" value="2"/>
</dbReference>
<sequence>MPAVIFCGSDLIAMGAMNALEEAGVRVPEDISILGIDNISFAFLARPPLTTINAPREQLGIKAFVALEKMLKLKRHKGAGYTLETELVVRKSRGIARKGKLRAFNR</sequence>